<comment type="similarity">
    <text evidence="2">Belongs to the methyl-accepting chemotaxis (MCP) protein family.</text>
</comment>
<gene>
    <name evidence="5" type="ORF">SCLO_1023460</name>
</gene>
<dbReference type="Pfam" id="PF00015">
    <property type="entry name" value="MCPsignal"/>
    <property type="match status" value="1"/>
</dbReference>
<dbReference type="GO" id="GO:0004888">
    <property type="term" value="F:transmembrane signaling receptor activity"/>
    <property type="evidence" value="ECO:0007669"/>
    <property type="project" value="InterPro"/>
</dbReference>
<proteinExistence type="inferred from homology"/>
<protein>
    <recommendedName>
        <fullName evidence="4">Methyl-accepting transducer domain-containing protein</fullName>
    </recommendedName>
</protein>
<organism evidence="5 6">
    <name type="scientific">Sphingobium cloacae</name>
    <dbReference type="NCBI Taxonomy" id="120107"/>
    <lineage>
        <taxon>Bacteria</taxon>
        <taxon>Pseudomonadati</taxon>
        <taxon>Pseudomonadota</taxon>
        <taxon>Alphaproteobacteria</taxon>
        <taxon>Sphingomonadales</taxon>
        <taxon>Sphingomonadaceae</taxon>
        <taxon>Sphingobium</taxon>
    </lineage>
</organism>
<reference evidence="5 6" key="1">
    <citation type="submission" date="2016-10" db="EMBL/GenBank/DDBJ databases">
        <title>Complete Genome Sequence of the Nonylphenol-Degrading Bacterium Sphingobium cloacae JCM 10874T.</title>
        <authorList>
            <person name="Ootsuka M."/>
            <person name="Nishizawa T."/>
            <person name="Ohta H."/>
        </authorList>
    </citation>
    <scope>NUCLEOTIDE SEQUENCE [LARGE SCALE GENOMIC DNA]</scope>
    <source>
        <strain evidence="5 6">JCM 10874</strain>
    </source>
</reference>
<dbReference type="InterPro" id="IPR004089">
    <property type="entry name" value="MCPsignal_dom"/>
</dbReference>
<dbReference type="PANTHER" id="PTHR32089">
    <property type="entry name" value="METHYL-ACCEPTING CHEMOTAXIS PROTEIN MCPB"/>
    <property type="match status" value="1"/>
</dbReference>
<dbReference type="GO" id="GO:0016020">
    <property type="term" value="C:membrane"/>
    <property type="evidence" value="ECO:0007669"/>
    <property type="project" value="InterPro"/>
</dbReference>
<evidence type="ECO:0000313" key="5">
    <source>
        <dbReference type="EMBL" id="BAV65386.1"/>
    </source>
</evidence>
<keyword evidence="6" id="KW-1185">Reference proteome</keyword>
<accession>A0A1E1F4E3</accession>
<evidence type="ECO:0000256" key="3">
    <source>
        <dbReference type="PROSITE-ProRule" id="PRU00284"/>
    </source>
</evidence>
<evidence type="ECO:0000256" key="2">
    <source>
        <dbReference type="ARBA" id="ARBA00029447"/>
    </source>
</evidence>
<dbReference type="GO" id="GO:0006935">
    <property type="term" value="P:chemotaxis"/>
    <property type="evidence" value="ECO:0007669"/>
    <property type="project" value="InterPro"/>
</dbReference>
<feature type="domain" description="Methyl-accepting transducer" evidence="4">
    <location>
        <begin position="157"/>
        <end position="383"/>
    </location>
</feature>
<sequence>MIRLGRPLSEAVDCFQGDPALRLLPVLDERDCPAGAIYERDMRRILFNPFGHALLRNPSFGGRLDDHVQPCATIDRSASVEALIDLYAAQGQGCEGLILTDGGRYAGTVGGPLLLRLAAERDTRLAMARIERLERVTHESASFRADIEKLIADMVAMADRLSALAAEAAGRAGNNGQASAGMAVAAAQTADNLSGIAASGRDLAQLFQSMEDEVRRAGDAIRKAVEQARLGSRHNRTLSAQADGIGEVTALIDDIARAIGMLALNASIEAARAGEAGHGFAVVAHEVKQLAGQTRGAAAEIAGRIGEIRATAAQVAEGHVHMDAAIATADRAAVAVFDAVARHGAFSRTMADSVAEAGGSSDHIRQSASRISDNAAAAVDSADAMRKAADQLADEAHRLDARATAFLTAIRAA</sequence>
<evidence type="ECO:0000256" key="1">
    <source>
        <dbReference type="ARBA" id="ARBA00023224"/>
    </source>
</evidence>
<dbReference type="SUPFAM" id="SSF58104">
    <property type="entry name" value="Methyl-accepting chemotaxis protein (MCP) signaling domain"/>
    <property type="match status" value="1"/>
</dbReference>
<dbReference type="PRINTS" id="PR00260">
    <property type="entry name" value="CHEMTRNSDUCR"/>
</dbReference>
<dbReference type="Proteomes" id="UP000218272">
    <property type="component" value="Chromosome SCLO_1"/>
</dbReference>
<name>A0A1E1F4E3_9SPHN</name>
<dbReference type="EMBL" id="AP017655">
    <property type="protein sequence ID" value="BAV65386.1"/>
    <property type="molecule type" value="Genomic_DNA"/>
</dbReference>
<dbReference type="SUPFAM" id="SSF54631">
    <property type="entry name" value="CBS-domain pair"/>
    <property type="match status" value="1"/>
</dbReference>
<dbReference type="SMART" id="SM00283">
    <property type="entry name" value="MA"/>
    <property type="match status" value="1"/>
</dbReference>
<dbReference type="KEGG" id="sclo:SCLO_1023460"/>
<dbReference type="InterPro" id="IPR004090">
    <property type="entry name" value="Chemotax_Me-accpt_rcpt"/>
</dbReference>
<dbReference type="GO" id="GO:0007165">
    <property type="term" value="P:signal transduction"/>
    <property type="evidence" value="ECO:0007669"/>
    <property type="project" value="UniProtKB-KW"/>
</dbReference>
<evidence type="ECO:0000313" key="6">
    <source>
        <dbReference type="Proteomes" id="UP000218272"/>
    </source>
</evidence>
<evidence type="ECO:0000259" key="4">
    <source>
        <dbReference type="PROSITE" id="PS50111"/>
    </source>
</evidence>
<dbReference type="AlphaFoldDB" id="A0A1E1F4E3"/>
<dbReference type="PROSITE" id="PS50111">
    <property type="entry name" value="CHEMOTAXIS_TRANSDUC_2"/>
    <property type="match status" value="1"/>
</dbReference>
<dbReference type="Gene3D" id="1.10.287.950">
    <property type="entry name" value="Methyl-accepting chemotaxis protein"/>
    <property type="match status" value="1"/>
</dbReference>
<keyword evidence="1 3" id="KW-0807">Transducer</keyword>
<dbReference type="PANTHER" id="PTHR32089:SF112">
    <property type="entry name" value="LYSOZYME-LIKE PROTEIN-RELATED"/>
    <property type="match status" value="1"/>
</dbReference>
<dbReference type="InterPro" id="IPR046342">
    <property type="entry name" value="CBS_dom_sf"/>
</dbReference>